<reference evidence="3 4" key="1">
    <citation type="journal article" date="2013" name="Stand. Genomic Sci.">
        <title>Genomic Encyclopedia of Type Strains, Phase I: The one thousand microbial genomes (KMG-I) project.</title>
        <authorList>
            <person name="Kyrpides N.C."/>
            <person name="Woyke T."/>
            <person name="Eisen J.A."/>
            <person name="Garrity G."/>
            <person name="Lilburn T.G."/>
            <person name="Beck B.J."/>
            <person name="Whitman W.B."/>
            <person name="Hugenholtz P."/>
            <person name="Klenk H.P."/>
        </authorList>
    </citation>
    <scope>NUCLEOTIDE SEQUENCE [LARGE SCALE GENOMIC DNA]</scope>
    <source>
        <strain evidence="3 4">DSM 45044</strain>
    </source>
</reference>
<dbReference type="NCBIfam" id="TIGR01409">
    <property type="entry name" value="TAT_signal_seq"/>
    <property type="match status" value="1"/>
</dbReference>
<keyword evidence="1" id="KW-1133">Transmembrane helix</keyword>
<dbReference type="Proteomes" id="UP000321617">
    <property type="component" value="Unassembled WGS sequence"/>
</dbReference>
<dbReference type="PANTHER" id="PTHR43032">
    <property type="entry name" value="PROTEIN-METHIONINE-SULFOXIDE REDUCTASE"/>
    <property type="match status" value="1"/>
</dbReference>
<dbReference type="InterPro" id="IPR036374">
    <property type="entry name" value="OxRdtase_Mopterin-bd_sf"/>
</dbReference>
<feature type="domain" description="Oxidoreductase molybdopterin-binding" evidence="2">
    <location>
        <begin position="228"/>
        <end position="360"/>
    </location>
</feature>
<evidence type="ECO:0000313" key="3">
    <source>
        <dbReference type="EMBL" id="TWJ08328.1"/>
    </source>
</evidence>
<evidence type="ECO:0000313" key="4">
    <source>
        <dbReference type="Proteomes" id="UP000321617"/>
    </source>
</evidence>
<evidence type="ECO:0000259" key="2">
    <source>
        <dbReference type="Pfam" id="PF00174"/>
    </source>
</evidence>
<dbReference type="Pfam" id="PF00174">
    <property type="entry name" value="Oxidored_molyb"/>
    <property type="match status" value="1"/>
</dbReference>
<feature type="transmembrane region" description="Helical" evidence="1">
    <location>
        <begin position="96"/>
        <end position="118"/>
    </location>
</feature>
<dbReference type="AlphaFoldDB" id="A0A562URV4"/>
<dbReference type="EMBL" id="VLLL01000008">
    <property type="protein sequence ID" value="TWJ08328.1"/>
    <property type="molecule type" value="Genomic_DNA"/>
</dbReference>
<keyword evidence="1" id="KW-0472">Membrane</keyword>
<organism evidence="3 4">
    <name type="scientific">Stackebrandtia albiflava</name>
    <dbReference type="NCBI Taxonomy" id="406432"/>
    <lineage>
        <taxon>Bacteria</taxon>
        <taxon>Bacillati</taxon>
        <taxon>Actinomycetota</taxon>
        <taxon>Actinomycetes</taxon>
        <taxon>Glycomycetales</taxon>
        <taxon>Glycomycetaceae</taxon>
        <taxon>Stackebrandtia</taxon>
    </lineage>
</organism>
<sequence length="361" mass="39836">MPHHPRVATVIGRLLIAGFLLCLVTGLYSHYLQDPLPWQVFPTRPVWLYRVSHGLHVATGTALIPLLLAKLWTVYPRLFAWPPLTSLRHGLERASVALLVSSAVLQLFMGLLNTWKWYPWPFSFRTVHFWLAWVVVGALLIHVAVKLPLIVRYRRTGRPRRVRDPGTGWTRRGFLTAVGATTAAVTVTTVGQAFTPLGPLALLAPRQPGVGPQGLPVNRTAAQAAVTVPDDWRLEIVGATPASFDLAALRAFPQHDADLPISCVEGWSQSARWSGVRVRDLLDAADAPPGAALRVVSLQTRGSYAVSHMTPEFTRDPLSLLALRLDGEVLHIEHGYPARIITAARPGVLQTKWVYRLEVLP</sequence>
<comment type="caution">
    <text evidence="3">The sequence shown here is derived from an EMBL/GenBank/DDBJ whole genome shotgun (WGS) entry which is preliminary data.</text>
</comment>
<feature type="transmembrane region" description="Helical" evidence="1">
    <location>
        <begin position="51"/>
        <end position="75"/>
    </location>
</feature>
<dbReference type="OrthoDB" id="5241952at2"/>
<gene>
    <name evidence="3" type="ORF">LX16_4555</name>
</gene>
<dbReference type="PANTHER" id="PTHR43032:SF2">
    <property type="entry name" value="BLL0505 PROTEIN"/>
    <property type="match status" value="1"/>
</dbReference>
<proteinExistence type="predicted"/>
<dbReference type="SUPFAM" id="SSF56524">
    <property type="entry name" value="Oxidoreductase molybdopterin-binding domain"/>
    <property type="match status" value="1"/>
</dbReference>
<dbReference type="InterPro" id="IPR000572">
    <property type="entry name" value="OxRdtase_Mopterin-bd_dom"/>
</dbReference>
<name>A0A562URV4_9ACTN</name>
<accession>A0A562URV4</accession>
<keyword evidence="4" id="KW-1185">Reference proteome</keyword>
<dbReference type="InterPro" id="IPR019546">
    <property type="entry name" value="TAT_signal_bac_arc"/>
</dbReference>
<feature type="transmembrane region" description="Helical" evidence="1">
    <location>
        <begin position="130"/>
        <end position="151"/>
    </location>
</feature>
<protein>
    <submittedName>
        <fullName evidence="3">Secreted protein</fullName>
    </submittedName>
</protein>
<feature type="transmembrane region" description="Helical" evidence="1">
    <location>
        <begin position="12"/>
        <end position="31"/>
    </location>
</feature>
<dbReference type="Gene3D" id="3.90.420.10">
    <property type="entry name" value="Oxidoreductase, molybdopterin-binding domain"/>
    <property type="match status" value="1"/>
</dbReference>
<evidence type="ECO:0000256" key="1">
    <source>
        <dbReference type="SAM" id="Phobius"/>
    </source>
</evidence>
<keyword evidence="1" id="KW-0812">Transmembrane</keyword>